<evidence type="ECO:0000313" key="1">
    <source>
        <dbReference type="EMBL" id="CAG8731588.1"/>
    </source>
</evidence>
<protein>
    <submittedName>
        <fullName evidence="1">10268_t:CDS:1</fullName>
    </submittedName>
</protein>
<dbReference type="EMBL" id="CAJVPS010030728">
    <property type="protein sequence ID" value="CAG8731588.1"/>
    <property type="molecule type" value="Genomic_DNA"/>
</dbReference>
<dbReference type="AlphaFoldDB" id="A0A9N9NG98"/>
<dbReference type="Proteomes" id="UP000789508">
    <property type="component" value="Unassembled WGS sequence"/>
</dbReference>
<dbReference type="OrthoDB" id="2445969at2759"/>
<sequence>KEPEINTVFNGTAWANMIVQRCKDKGLHFTKTINYEAMTYSFKNLDGRPTKNETMNENKTTTLYEHYKNTPKKLKIVCDWDEVIQAYINDGKGVQFSPYGSQLKGFYKELTEKQQEIKNSPDFYRKAPFLTIAEDLLKLIKEDKVEKLIFLSAYDKRKFPNADYRKVNIFVKTFFKLVTSAKYEFRLELIHFDSEIRSSERTSIVGDQTQGQSKAD</sequence>
<reference evidence="1" key="1">
    <citation type="submission" date="2021-06" db="EMBL/GenBank/DDBJ databases">
        <authorList>
            <person name="Kallberg Y."/>
            <person name="Tangrot J."/>
            <person name="Rosling A."/>
        </authorList>
    </citation>
    <scope>NUCLEOTIDE SEQUENCE</scope>
    <source>
        <strain evidence="1">FL130A</strain>
    </source>
</reference>
<evidence type="ECO:0000313" key="2">
    <source>
        <dbReference type="Proteomes" id="UP000789508"/>
    </source>
</evidence>
<keyword evidence="2" id="KW-1185">Reference proteome</keyword>
<feature type="non-terminal residue" evidence="1">
    <location>
        <position position="216"/>
    </location>
</feature>
<gene>
    <name evidence="1" type="ORF">ALEPTO_LOCUS12645</name>
</gene>
<organism evidence="1 2">
    <name type="scientific">Ambispora leptoticha</name>
    <dbReference type="NCBI Taxonomy" id="144679"/>
    <lineage>
        <taxon>Eukaryota</taxon>
        <taxon>Fungi</taxon>
        <taxon>Fungi incertae sedis</taxon>
        <taxon>Mucoromycota</taxon>
        <taxon>Glomeromycotina</taxon>
        <taxon>Glomeromycetes</taxon>
        <taxon>Archaeosporales</taxon>
        <taxon>Ambisporaceae</taxon>
        <taxon>Ambispora</taxon>
    </lineage>
</organism>
<accession>A0A9N9NG98</accession>
<proteinExistence type="predicted"/>
<name>A0A9N9NG98_9GLOM</name>
<comment type="caution">
    <text evidence="1">The sequence shown here is derived from an EMBL/GenBank/DDBJ whole genome shotgun (WGS) entry which is preliminary data.</text>
</comment>